<protein>
    <submittedName>
        <fullName evidence="1">Uncharacterized protein</fullName>
    </submittedName>
</protein>
<proteinExistence type="predicted"/>
<sequence>MRWMSRRHVPAPVETSFRDVWLLRTPAPAPPCRDCPASKQRPRPAATGRVVRPAPPSHPRSPNALVATRPRRRPRPPQPPCLPPLTVSPRRDIWIRLWRLGVFRFGLMAEVAAAEEVLQHMGPGPRVEETTSAAAEEVLGGDDEEILRFMDSADGYLLLMDSLSSTLRQGWFDLASARHSMGASRVSSTLFDHKEQSAATKVQVDYSADLQPSEPNPHFALSKWCLQEESNSSVIGSAQDSTKPKLRYRGSEAIPDGSSESDAKSSTDVDRGSQVQSARSKALSVFGALVSPKLRTTQVSFETALELIVELANSRSTMLSSFSQIKRKT</sequence>
<reference evidence="1" key="2">
    <citation type="submission" date="2025-09" db="UniProtKB">
        <authorList>
            <consortium name="EnsemblPlants"/>
        </authorList>
    </citation>
    <scope>IDENTIFICATION</scope>
</reference>
<reference evidence="1" key="1">
    <citation type="submission" date="2021-05" db="EMBL/GenBank/DDBJ databases">
        <authorList>
            <person name="Scholz U."/>
            <person name="Mascher M."/>
            <person name="Fiebig A."/>
        </authorList>
    </citation>
    <scope>NUCLEOTIDE SEQUENCE [LARGE SCALE GENOMIC DNA]</scope>
</reference>
<evidence type="ECO:0000313" key="1">
    <source>
        <dbReference type="EnsemblPlants" id="AVESA.00010b.r2.1AG0015330.1.CDS"/>
    </source>
</evidence>
<name>A0ACD5T9M0_AVESA</name>
<evidence type="ECO:0000313" key="2">
    <source>
        <dbReference type="Proteomes" id="UP001732700"/>
    </source>
</evidence>
<dbReference type="EnsemblPlants" id="AVESA.00010b.r2.1AG0015330.1">
    <property type="protein sequence ID" value="AVESA.00010b.r2.1AG0015330.1.CDS"/>
    <property type="gene ID" value="AVESA.00010b.r2.1AG0015330"/>
</dbReference>
<accession>A0ACD5T9M0</accession>
<dbReference type="Proteomes" id="UP001732700">
    <property type="component" value="Chromosome 1A"/>
</dbReference>
<organism evidence="1 2">
    <name type="scientific">Avena sativa</name>
    <name type="common">Oat</name>
    <dbReference type="NCBI Taxonomy" id="4498"/>
    <lineage>
        <taxon>Eukaryota</taxon>
        <taxon>Viridiplantae</taxon>
        <taxon>Streptophyta</taxon>
        <taxon>Embryophyta</taxon>
        <taxon>Tracheophyta</taxon>
        <taxon>Spermatophyta</taxon>
        <taxon>Magnoliopsida</taxon>
        <taxon>Liliopsida</taxon>
        <taxon>Poales</taxon>
        <taxon>Poaceae</taxon>
        <taxon>BOP clade</taxon>
        <taxon>Pooideae</taxon>
        <taxon>Poodae</taxon>
        <taxon>Poeae</taxon>
        <taxon>Poeae Chloroplast Group 1 (Aveneae type)</taxon>
        <taxon>Aveninae</taxon>
        <taxon>Avena</taxon>
    </lineage>
</organism>
<keyword evidence="2" id="KW-1185">Reference proteome</keyword>